<dbReference type="Proteomes" id="UP000176241">
    <property type="component" value="Unassembled WGS sequence"/>
</dbReference>
<dbReference type="EMBL" id="MHIC01000003">
    <property type="protein sequence ID" value="OGY46146.1"/>
    <property type="molecule type" value="Genomic_DNA"/>
</dbReference>
<accession>A0A1G1Y2U8</accession>
<name>A0A1G1Y2U8_9BACT</name>
<organism evidence="1 2">
    <name type="scientific">Candidatus Buchananbacteria bacterium RIFCSPHIGHO2_01_FULL_39_8</name>
    <dbReference type="NCBI Taxonomy" id="1797533"/>
    <lineage>
        <taxon>Bacteria</taxon>
        <taxon>Candidatus Buchananiibacteriota</taxon>
    </lineage>
</organism>
<dbReference type="AlphaFoldDB" id="A0A1G1Y2U8"/>
<reference evidence="1 2" key="1">
    <citation type="journal article" date="2016" name="Nat. Commun.">
        <title>Thousands of microbial genomes shed light on interconnected biogeochemical processes in an aquifer system.</title>
        <authorList>
            <person name="Anantharaman K."/>
            <person name="Brown C.T."/>
            <person name="Hug L.A."/>
            <person name="Sharon I."/>
            <person name="Castelle C.J."/>
            <person name="Probst A.J."/>
            <person name="Thomas B.C."/>
            <person name="Singh A."/>
            <person name="Wilkins M.J."/>
            <person name="Karaoz U."/>
            <person name="Brodie E.L."/>
            <person name="Williams K.H."/>
            <person name="Hubbard S.S."/>
            <person name="Banfield J.F."/>
        </authorList>
    </citation>
    <scope>NUCLEOTIDE SEQUENCE [LARGE SCALE GENOMIC DNA]</scope>
</reference>
<proteinExistence type="predicted"/>
<gene>
    <name evidence="1" type="ORF">A2731_01585</name>
</gene>
<protein>
    <submittedName>
        <fullName evidence="1">Uncharacterized protein</fullName>
    </submittedName>
</protein>
<evidence type="ECO:0000313" key="2">
    <source>
        <dbReference type="Proteomes" id="UP000176241"/>
    </source>
</evidence>
<evidence type="ECO:0000313" key="1">
    <source>
        <dbReference type="EMBL" id="OGY46146.1"/>
    </source>
</evidence>
<comment type="caution">
    <text evidence="1">The sequence shown here is derived from an EMBL/GenBank/DDBJ whole genome shotgun (WGS) entry which is preliminary data.</text>
</comment>
<sequence length="205" mass="23176">MTMQHIVADGPFGLVSRRCWEIQRRVLEGTLNPNEVADDLQLVMERRFSGQSFLRLISGSENLTIDSVDGSETLVEANDVFAYIDPDFQNWKADETGVTTVETSVRVYEMVKDATFAQMFGSLSEDAEKLCFTQAQIKGFVRKHCQWLRSDGYATFFLFRSHNHFFVARVRVASGGGLLVGVDRFEHSVVWHAGNLHRVVVPQLA</sequence>